<dbReference type="InterPro" id="IPR035211">
    <property type="entry name" value="DUF5325"/>
</dbReference>
<organism evidence="2 3">
    <name type="scientific">Virgibacillus salinus</name>
    <dbReference type="NCBI Taxonomy" id="553311"/>
    <lineage>
        <taxon>Bacteria</taxon>
        <taxon>Bacillati</taxon>
        <taxon>Bacillota</taxon>
        <taxon>Bacilli</taxon>
        <taxon>Bacillales</taxon>
        <taxon>Bacillaceae</taxon>
        <taxon>Virgibacillus</taxon>
    </lineage>
</organism>
<reference evidence="2 3" key="1">
    <citation type="submission" date="2016-10" db="EMBL/GenBank/DDBJ databases">
        <authorList>
            <person name="de Groot N.N."/>
        </authorList>
    </citation>
    <scope>NUCLEOTIDE SEQUENCE [LARGE SCALE GENOMIC DNA]</scope>
    <source>
        <strain evidence="2 3">CGMCC 1.10449</strain>
    </source>
</reference>
<keyword evidence="1" id="KW-0472">Membrane</keyword>
<dbReference type="AlphaFoldDB" id="A0A1H1CIZ8"/>
<feature type="transmembrane region" description="Helical" evidence="1">
    <location>
        <begin position="32"/>
        <end position="51"/>
    </location>
</feature>
<dbReference type="Proteomes" id="UP000199444">
    <property type="component" value="Unassembled WGS sequence"/>
</dbReference>
<dbReference type="Pfam" id="PF17259">
    <property type="entry name" value="DUF5325"/>
    <property type="match status" value="1"/>
</dbReference>
<accession>A0A1H1CIZ8</accession>
<sequence length="56" mass="6405">MKNINIPMLSLATLVILMFVLVGISIAFRNVWFVLLFILLGFGFMGYGLSLKRKRK</sequence>
<protein>
    <submittedName>
        <fullName evidence="2">Uncharacterized protein</fullName>
    </submittedName>
</protein>
<dbReference type="EMBL" id="FNKD01000002">
    <property type="protein sequence ID" value="SDQ64113.1"/>
    <property type="molecule type" value="Genomic_DNA"/>
</dbReference>
<evidence type="ECO:0000313" key="2">
    <source>
        <dbReference type="EMBL" id="SDQ64113.1"/>
    </source>
</evidence>
<gene>
    <name evidence="2" type="ORF">SAMN05216231_2274</name>
</gene>
<keyword evidence="3" id="KW-1185">Reference proteome</keyword>
<dbReference type="RefSeq" id="WP_175476801.1">
    <property type="nucleotide sequence ID" value="NZ_FNKD01000002.1"/>
</dbReference>
<feature type="transmembrane region" description="Helical" evidence="1">
    <location>
        <begin position="7"/>
        <end position="26"/>
    </location>
</feature>
<keyword evidence="1" id="KW-1133">Transmembrane helix</keyword>
<proteinExistence type="predicted"/>
<name>A0A1H1CIZ8_9BACI</name>
<evidence type="ECO:0000256" key="1">
    <source>
        <dbReference type="SAM" id="Phobius"/>
    </source>
</evidence>
<keyword evidence="1" id="KW-0812">Transmembrane</keyword>
<evidence type="ECO:0000313" key="3">
    <source>
        <dbReference type="Proteomes" id="UP000199444"/>
    </source>
</evidence>